<comment type="similarity">
    <text evidence="1">Belongs to the thymidylate kinase family.</text>
</comment>
<feature type="compositionally biased region" description="Basic and acidic residues" evidence="2">
    <location>
        <begin position="40"/>
        <end position="58"/>
    </location>
</feature>
<feature type="domain" description="Thymidylate kinase-like" evidence="3">
    <location>
        <begin position="178"/>
        <end position="245"/>
    </location>
</feature>
<dbReference type="GO" id="GO:0004798">
    <property type="term" value="F:dTMP kinase activity"/>
    <property type="evidence" value="ECO:0007669"/>
    <property type="project" value="TreeGrafter"/>
</dbReference>
<protein>
    <recommendedName>
        <fullName evidence="3">Thymidylate kinase-like domain-containing protein</fullName>
    </recommendedName>
</protein>
<evidence type="ECO:0000256" key="1">
    <source>
        <dbReference type="ARBA" id="ARBA00009776"/>
    </source>
</evidence>
<dbReference type="Pfam" id="PF02223">
    <property type="entry name" value="Thymidylate_kin"/>
    <property type="match status" value="1"/>
</dbReference>
<organism evidence="4 5">
    <name type="scientific">Ensete ventricosum</name>
    <name type="common">Abyssinian banana</name>
    <name type="synonym">Musa ensete</name>
    <dbReference type="NCBI Taxonomy" id="4639"/>
    <lineage>
        <taxon>Eukaryota</taxon>
        <taxon>Viridiplantae</taxon>
        <taxon>Streptophyta</taxon>
        <taxon>Embryophyta</taxon>
        <taxon>Tracheophyta</taxon>
        <taxon>Spermatophyta</taxon>
        <taxon>Magnoliopsida</taxon>
        <taxon>Liliopsida</taxon>
        <taxon>Zingiberales</taxon>
        <taxon>Musaceae</taxon>
        <taxon>Ensete</taxon>
    </lineage>
</organism>
<accession>A0A426ZT71</accession>
<evidence type="ECO:0000256" key="2">
    <source>
        <dbReference type="SAM" id="MobiDB-lite"/>
    </source>
</evidence>
<dbReference type="GO" id="GO:0005634">
    <property type="term" value="C:nucleus"/>
    <property type="evidence" value="ECO:0007669"/>
    <property type="project" value="TreeGrafter"/>
</dbReference>
<evidence type="ECO:0000313" key="4">
    <source>
        <dbReference type="EMBL" id="RRT67219.1"/>
    </source>
</evidence>
<feature type="region of interest" description="Disordered" evidence="2">
    <location>
        <begin position="1"/>
        <end position="70"/>
    </location>
</feature>
<evidence type="ECO:0000259" key="3">
    <source>
        <dbReference type="Pfam" id="PF02223"/>
    </source>
</evidence>
<dbReference type="AlphaFoldDB" id="A0A426ZT71"/>
<dbReference type="Proteomes" id="UP000287651">
    <property type="component" value="Unassembled WGS sequence"/>
</dbReference>
<dbReference type="GO" id="GO:0004550">
    <property type="term" value="F:nucleoside diphosphate kinase activity"/>
    <property type="evidence" value="ECO:0007669"/>
    <property type="project" value="TreeGrafter"/>
</dbReference>
<dbReference type="PANTHER" id="PTHR10344:SF1">
    <property type="entry name" value="THYMIDYLATE KINASE"/>
    <property type="match status" value="1"/>
</dbReference>
<evidence type="ECO:0000313" key="5">
    <source>
        <dbReference type="Proteomes" id="UP000287651"/>
    </source>
</evidence>
<proteinExistence type="inferred from homology"/>
<dbReference type="InterPro" id="IPR027417">
    <property type="entry name" value="P-loop_NTPase"/>
</dbReference>
<dbReference type="GO" id="GO:0006233">
    <property type="term" value="P:dTDP biosynthetic process"/>
    <property type="evidence" value="ECO:0007669"/>
    <property type="project" value="TreeGrafter"/>
</dbReference>
<reference evidence="4 5" key="1">
    <citation type="journal article" date="2014" name="Agronomy (Basel)">
        <title>A Draft Genome Sequence for Ensete ventricosum, the Drought-Tolerant Tree Against Hunger.</title>
        <authorList>
            <person name="Harrison J."/>
            <person name="Moore K.A."/>
            <person name="Paszkiewicz K."/>
            <person name="Jones T."/>
            <person name="Grant M."/>
            <person name="Ambacheew D."/>
            <person name="Muzemil S."/>
            <person name="Studholme D.J."/>
        </authorList>
    </citation>
    <scope>NUCLEOTIDE SEQUENCE [LARGE SCALE GENOMIC DNA]</scope>
</reference>
<dbReference type="GO" id="GO:0006227">
    <property type="term" value="P:dUDP biosynthetic process"/>
    <property type="evidence" value="ECO:0007669"/>
    <property type="project" value="TreeGrafter"/>
</dbReference>
<dbReference type="GO" id="GO:0005829">
    <property type="term" value="C:cytosol"/>
    <property type="evidence" value="ECO:0007669"/>
    <property type="project" value="TreeGrafter"/>
</dbReference>
<gene>
    <name evidence="4" type="ORF">B296_00013830</name>
</gene>
<dbReference type="GO" id="GO:0006235">
    <property type="term" value="P:dTTP biosynthetic process"/>
    <property type="evidence" value="ECO:0007669"/>
    <property type="project" value="TreeGrafter"/>
</dbReference>
<sequence length="247" mass="27058">MPGRRKEAVELRRPPERAGSDGDQRKAGEGNGRRRHHRSGERQKARRETGSVRTDGRQRSGGGGRVGILGIPEGERGELGVLEWVCAVSAAATDAVTGRAKPPPLAGTVPASPVFAFRFLLSLLALYHHKVLPSPVLLSPLFAFTLPPPPLSRYVTGVAMTYMNTAHNDNSRGSLIVLEGLDRSGKTSQSNRLVTFLKEKGLSVELWRFPDRSTSTGQMISAYLANESQLDDRAIHLLFSANRWEKR</sequence>
<dbReference type="Gene3D" id="3.40.50.300">
    <property type="entry name" value="P-loop containing nucleotide triphosphate hydrolases"/>
    <property type="match status" value="1"/>
</dbReference>
<dbReference type="PANTHER" id="PTHR10344">
    <property type="entry name" value="THYMIDYLATE KINASE"/>
    <property type="match status" value="1"/>
</dbReference>
<dbReference type="EMBL" id="AMZH03005114">
    <property type="protein sequence ID" value="RRT67219.1"/>
    <property type="molecule type" value="Genomic_DNA"/>
</dbReference>
<dbReference type="SUPFAM" id="SSF52540">
    <property type="entry name" value="P-loop containing nucleoside triphosphate hydrolases"/>
    <property type="match status" value="1"/>
</dbReference>
<name>A0A426ZT71_ENSVE</name>
<dbReference type="InterPro" id="IPR039430">
    <property type="entry name" value="Thymidylate_kin-like_dom"/>
</dbReference>
<feature type="compositionally biased region" description="Basic and acidic residues" evidence="2">
    <location>
        <begin position="1"/>
        <end position="32"/>
    </location>
</feature>
<dbReference type="GO" id="GO:0005739">
    <property type="term" value="C:mitochondrion"/>
    <property type="evidence" value="ECO:0007669"/>
    <property type="project" value="TreeGrafter"/>
</dbReference>
<comment type="caution">
    <text evidence="4">The sequence shown here is derived from an EMBL/GenBank/DDBJ whole genome shotgun (WGS) entry which is preliminary data.</text>
</comment>